<keyword evidence="2" id="KW-1185">Reference proteome</keyword>
<keyword evidence="1" id="KW-0436">Ligase</keyword>
<dbReference type="Proteomes" id="UP001152795">
    <property type="component" value="Unassembled WGS sequence"/>
</dbReference>
<dbReference type="Gene3D" id="2.130.10.10">
    <property type="entry name" value="YVTN repeat-like/Quinoprotein amine dehydrogenase"/>
    <property type="match status" value="1"/>
</dbReference>
<evidence type="ECO:0000313" key="1">
    <source>
        <dbReference type="EMBL" id="CAB4036382.1"/>
    </source>
</evidence>
<dbReference type="GO" id="GO:0016874">
    <property type="term" value="F:ligase activity"/>
    <property type="evidence" value="ECO:0007669"/>
    <property type="project" value="UniProtKB-KW"/>
</dbReference>
<evidence type="ECO:0000313" key="2">
    <source>
        <dbReference type="Proteomes" id="UP001152795"/>
    </source>
</evidence>
<gene>
    <name evidence="1" type="ORF">PACLA_8A033126</name>
</gene>
<organism evidence="1 2">
    <name type="scientific">Paramuricea clavata</name>
    <name type="common">Red gorgonian</name>
    <name type="synonym">Violescent sea-whip</name>
    <dbReference type="NCBI Taxonomy" id="317549"/>
    <lineage>
        <taxon>Eukaryota</taxon>
        <taxon>Metazoa</taxon>
        <taxon>Cnidaria</taxon>
        <taxon>Anthozoa</taxon>
        <taxon>Octocorallia</taxon>
        <taxon>Malacalcyonacea</taxon>
        <taxon>Plexauridae</taxon>
        <taxon>Paramuricea</taxon>
    </lineage>
</organism>
<accession>A0A6S7LGJ4</accession>
<dbReference type="InterPro" id="IPR015943">
    <property type="entry name" value="WD40/YVTN_repeat-like_dom_sf"/>
</dbReference>
<comment type="caution">
    <text evidence="1">The sequence shown here is derived from an EMBL/GenBank/DDBJ whole genome shotgun (WGS) entry which is preliminary data.</text>
</comment>
<dbReference type="OrthoDB" id="5953391at2759"/>
<reference evidence="1" key="1">
    <citation type="submission" date="2020-04" db="EMBL/GenBank/DDBJ databases">
        <authorList>
            <person name="Alioto T."/>
            <person name="Alioto T."/>
            <person name="Gomez Garrido J."/>
        </authorList>
    </citation>
    <scope>NUCLEOTIDE SEQUENCE</scope>
    <source>
        <strain evidence="1">A484AB</strain>
    </source>
</reference>
<sequence length="533" mass="60788">MLAHCIVFHPRESLILPGRLDQGLTLKGTFTTGPFQCDEGSSKFTHCCFSSDNSRMVTFYRINLIVWNVLSGTKGKCIPCKTLFSFSFTASGNFLGTIDIENVFNVYDVTNDYTVFKSIKILSQFPVEIVSTFEENSWFCSFQHIITTINLDLFLQVSLCDVMNVVLPSNFYYSRELKCFLQRPEMSWFSKVKEILNDTFGWSSFTALRYILIGDKNVLIYSCESNTMHVFSLEGLVDTEERTPNSKGVFSNLSANGDFVYLNNTWEQRFTICELDSNRIKKYQKRLHSDQLDIPVVRDGVILYGENRTPELWNSDLTQRLACFDQLAGIKQYLSVSGQLIACVYQSDVTFFNVFTKKIESKTIFNEDVLSVHACSSKYHVLAQIESSNISLWKDGTKVGGWEDVFFTNTSLRCILFAKFSAQGNRLALWSAEVNKIFIFDVASIKFLAQTPINGPHNDLIRLTFFDNENLVCSSTNHMLYFINADRGEILTCLDVGDIPAPIAVCRERSIVFAALNCSERFELIKVWLPRKL</sequence>
<protein>
    <submittedName>
        <fullName evidence="1">E3 ubiquitin- ligase DZIP3</fullName>
    </submittedName>
</protein>
<dbReference type="EMBL" id="CACRXK020021973">
    <property type="protein sequence ID" value="CAB4036382.1"/>
    <property type="molecule type" value="Genomic_DNA"/>
</dbReference>
<name>A0A6S7LGJ4_PARCT</name>
<proteinExistence type="predicted"/>
<dbReference type="SUPFAM" id="SSF82171">
    <property type="entry name" value="DPP6 N-terminal domain-like"/>
    <property type="match status" value="1"/>
</dbReference>
<dbReference type="AlphaFoldDB" id="A0A6S7LGJ4"/>